<evidence type="ECO:0000259" key="7">
    <source>
        <dbReference type="Pfam" id="PF02687"/>
    </source>
</evidence>
<evidence type="ECO:0000256" key="4">
    <source>
        <dbReference type="ARBA" id="ARBA00022989"/>
    </source>
</evidence>
<feature type="transmembrane region" description="Helical" evidence="6">
    <location>
        <begin position="728"/>
        <end position="747"/>
    </location>
</feature>
<accession>A0A4Q5M593</accession>
<feature type="transmembrane region" description="Helical" evidence="6">
    <location>
        <begin position="676"/>
        <end position="700"/>
    </location>
</feature>
<feature type="domain" description="ABC3 transporter permease C-terminal" evidence="7">
    <location>
        <begin position="290"/>
        <end position="404"/>
    </location>
</feature>
<evidence type="ECO:0000259" key="8">
    <source>
        <dbReference type="Pfam" id="PF12704"/>
    </source>
</evidence>
<dbReference type="Pfam" id="PF02687">
    <property type="entry name" value="FtsX"/>
    <property type="match status" value="2"/>
</dbReference>
<comment type="subcellular location">
    <subcellularLocation>
        <location evidence="1">Cell membrane</location>
        <topology evidence="1">Multi-pass membrane protein</topology>
    </subcellularLocation>
</comment>
<dbReference type="OrthoDB" id="5933722at2"/>
<name>A0A4Q5M593_9BACT</name>
<reference evidence="9 10" key="1">
    <citation type="submission" date="2019-02" db="EMBL/GenBank/DDBJ databases">
        <title>Bacterial novel species Emticicia sp. 17J42-9 isolated from soil.</title>
        <authorList>
            <person name="Jung H.-Y."/>
        </authorList>
    </citation>
    <scope>NUCLEOTIDE SEQUENCE [LARGE SCALE GENOMIC DNA]</scope>
    <source>
        <strain evidence="9 10">17J42-9</strain>
    </source>
</reference>
<dbReference type="PANTHER" id="PTHR30572">
    <property type="entry name" value="MEMBRANE COMPONENT OF TRANSPORTER-RELATED"/>
    <property type="match status" value="1"/>
</dbReference>
<gene>
    <name evidence="9" type="ORF">EWM59_00255</name>
</gene>
<keyword evidence="4 6" id="KW-1133">Transmembrane helix</keyword>
<dbReference type="AlphaFoldDB" id="A0A4Q5M593"/>
<keyword evidence="2" id="KW-1003">Cell membrane</keyword>
<keyword evidence="5 6" id="KW-0472">Membrane</keyword>
<feature type="transmembrane region" description="Helical" evidence="6">
    <location>
        <begin position="339"/>
        <end position="361"/>
    </location>
</feature>
<comment type="caution">
    <text evidence="9">The sequence shown here is derived from an EMBL/GenBank/DDBJ whole genome shotgun (WGS) entry which is preliminary data.</text>
</comment>
<evidence type="ECO:0000313" key="10">
    <source>
        <dbReference type="Proteomes" id="UP000293162"/>
    </source>
</evidence>
<sequence>MIRNYLKIAWRSLLKSKLFTALNLLGLALGLAVSLLLMLYVKDELSFDKYHSKAHNIYRVGVTATFDGKSQNWANAPNVVGPTMKNEIPEVVQQTRILLNDYGQTAFVNSGEKKFAEKKLYWVDGTIFEIFDIKLLQGNPKVALQDPNKVVLSQATAQKYFGKDNPIGKVLKVGSKYSLEVTGVYEDLPHNFTLDAELMGSFNSVEWASKNLVWSNSSFETYLLLTPNANQQKVDKQMATILEKNIPNKEDRWFSLWLQPLVDIHLNSADIVNSNTTRIGDAKQVKILLILALVVMVIACINYMNLATARSQKRFKEVGINKTIGATNRQLIGRFYTETALTVFLALLLGLSFLILALPFFNQVTDKNLSVAHVFTPEVSFGLLLIFTFVTFISGLYPAFYLSSFAPKNLLQTVITKKTGAGFFRQSLVIVQFGASIILIICTFIFFQQLKFIQNKKLGYNPEQVLAVMTSGAENKEQIDGLINNFKALSNVVETSRVQAYLGFGGSGRSMSKADNPKESFFVRTNRVTGDFARVLDLKFLAGKTLPLIKSEKDTTVQMVVNETTIKLLGYKTPQEAIGKFSDDLFWNRKAEIVGVVRDFHYESFHQPIGSYVFHNNDTESRPYLLVKVNTSNLAQTMNQLEATFKKSVPSSAFEYLFLDQFLGTLYRAETQTANVVLVFSGLAILIACLGLFGLAAYTAEQRTKEIGIRKVLGASVAGITTLISKDFLKLILISVLIASPIAWYFMSQWLKDFAYQVTIEWWVFAVTGFIAVLVALLTVSSQAIKAALVNPVKSLKTE</sequence>
<feature type="transmembrane region" description="Helical" evidence="6">
    <location>
        <begin position="423"/>
        <end position="447"/>
    </location>
</feature>
<dbReference type="Proteomes" id="UP000293162">
    <property type="component" value="Unassembled WGS sequence"/>
</dbReference>
<dbReference type="GO" id="GO:0005886">
    <property type="term" value="C:plasma membrane"/>
    <property type="evidence" value="ECO:0007669"/>
    <property type="project" value="UniProtKB-SubCell"/>
</dbReference>
<organism evidence="9 10">
    <name type="scientific">Emticicia agri</name>
    <dbReference type="NCBI Taxonomy" id="2492393"/>
    <lineage>
        <taxon>Bacteria</taxon>
        <taxon>Pseudomonadati</taxon>
        <taxon>Bacteroidota</taxon>
        <taxon>Cytophagia</taxon>
        <taxon>Cytophagales</taxon>
        <taxon>Leadbetterellaceae</taxon>
        <taxon>Emticicia</taxon>
    </lineage>
</organism>
<dbReference type="GO" id="GO:0022857">
    <property type="term" value="F:transmembrane transporter activity"/>
    <property type="evidence" value="ECO:0007669"/>
    <property type="project" value="TreeGrafter"/>
</dbReference>
<dbReference type="InterPro" id="IPR003838">
    <property type="entry name" value="ABC3_permease_C"/>
</dbReference>
<evidence type="ECO:0000313" key="9">
    <source>
        <dbReference type="EMBL" id="RYU97588.1"/>
    </source>
</evidence>
<evidence type="ECO:0000256" key="5">
    <source>
        <dbReference type="ARBA" id="ARBA00023136"/>
    </source>
</evidence>
<dbReference type="InterPro" id="IPR050250">
    <property type="entry name" value="Macrolide_Exporter_MacB"/>
</dbReference>
<evidence type="ECO:0000256" key="3">
    <source>
        <dbReference type="ARBA" id="ARBA00022692"/>
    </source>
</evidence>
<evidence type="ECO:0000256" key="1">
    <source>
        <dbReference type="ARBA" id="ARBA00004651"/>
    </source>
</evidence>
<feature type="transmembrane region" description="Helical" evidence="6">
    <location>
        <begin position="381"/>
        <end position="402"/>
    </location>
</feature>
<dbReference type="Pfam" id="PF12704">
    <property type="entry name" value="MacB_PCD"/>
    <property type="match status" value="1"/>
</dbReference>
<protein>
    <submittedName>
        <fullName evidence="9">ABC transporter permease</fullName>
    </submittedName>
</protein>
<evidence type="ECO:0000256" key="2">
    <source>
        <dbReference type="ARBA" id="ARBA00022475"/>
    </source>
</evidence>
<feature type="transmembrane region" description="Helical" evidence="6">
    <location>
        <begin position="762"/>
        <end position="780"/>
    </location>
</feature>
<dbReference type="InterPro" id="IPR025857">
    <property type="entry name" value="MacB_PCD"/>
</dbReference>
<dbReference type="EMBL" id="SEWF01000001">
    <property type="protein sequence ID" value="RYU97588.1"/>
    <property type="molecule type" value="Genomic_DNA"/>
</dbReference>
<dbReference type="PANTHER" id="PTHR30572:SF18">
    <property type="entry name" value="ABC-TYPE MACROLIDE FAMILY EXPORT SYSTEM PERMEASE COMPONENT 2"/>
    <property type="match status" value="1"/>
</dbReference>
<feature type="transmembrane region" description="Helical" evidence="6">
    <location>
        <begin position="21"/>
        <end position="41"/>
    </location>
</feature>
<proteinExistence type="predicted"/>
<feature type="transmembrane region" description="Helical" evidence="6">
    <location>
        <begin position="287"/>
        <end position="306"/>
    </location>
</feature>
<feature type="domain" description="MacB-like periplasmic core" evidence="8">
    <location>
        <begin position="20"/>
        <end position="240"/>
    </location>
</feature>
<evidence type="ECO:0000256" key="6">
    <source>
        <dbReference type="SAM" id="Phobius"/>
    </source>
</evidence>
<keyword evidence="3 6" id="KW-0812">Transmembrane</keyword>
<feature type="domain" description="ABC3 transporter permease C-terminal" evidence="7">
    <location>
        <begin position="679"/>
        <end position="788"/>
    </location>
</feature>
<keyword evidence="10" id="KW-1185">Reference proteome</keyword>